<accession>K9WJH5</accession>
<dbReference type="GO" id="GO:0005886">
    <property type="term" value="C:plasma membrane"/>
    <property type="evidence" value="ECO:0007669"/>
    <property type="project" value="UniProtKB-SubCell"/>
</dbReference>
<dbReference type="Pfam" id="PF02472">
    <property type="entry name" value="ExbD"/>
    <property type="match status" value="1"/>
</dbReference>
<evidence type="ECO:0000256" key="2">
    <source>
        <dbReference type="ARBA" id="ARBA00005811"/>
    </source>
</evidence>
<dbReference type="OrthoDB" id="465809at2"/>
<evidence type="ECO:0000256" key="6">
    <source>
        <dbReference type="ARBA" id="ARBA00023136"/>
    </source>
</evidence>
<dbReference type="Gene3D" id="3.30.420.270">
    <property type="match status" value="1"/>
</dbReference>
<keyword evidence="7" id="KW-0653">Protein transport</keyword>
<dbReference type="STRING" id="1173027.Mic7113_4267"/>
<keyword evidence="4 7" id="KW-0812">Transmembrane</keyword>
<comment type="subcellular location">
    <subcellularLocation>
        <location evidence="1">Cell membrane</location>
        <topology evidence="1">Single-pass membrane protein</topology>
    </subcellularLocation>
    <subcellularLocation>
        <location evidence="7">Cell membrane</location>
        <topology evidence="7">Single-pass type II membrane protein</topology>
    </subcellularLocation>
</comment>
<dbReference type="KEGG" id="mic:Mic7113_4267"/>
<dbReference type="GO" id="GO:0022857">
    <property type="term" value="F:transmembrane transporter activity"/>
    <property type="evidence" value="ECO:0007669"/>
    <property type="project" value="InterPro"/>
</dbReference>
<dbReference type="EMBL" id="CP003630">
    <property type="protein sequence ID" value="AFZ19966.1"/>
    <property type="molecule type" value="Genomic_DNA"/>
</dbReference>
<dbReference type="GO" id="GO:0015031">
    <property type="term" value="P:protein transport"/>
    <property type="evidence" value="ECO:0007669"/>
    <property type="project" value="UniProtKB-KW"/>
</dbReference>
<evidence type="ECO:0000256" key="3">
    <source>
        <dbReference type="ARBA" id="ARBA00022475"/>
    </source>
</evidence>
<dbReference type="RefSeq" id="WP_015184102.1">
    <property type="nucleotide sequence ID" value="NC_019738.1"/>
</dbReference>
<dbReference type="PANTHER" id="PTHR30558:SF3">
    <property type="entry name" value="BIOPOLYMER TRANSPORT PROTEIN EXBD-RELATED"/>
    <property type="match status" value="1"/>
</dbReference>
<comment type="similarity">
    <text evidence="2 7">Belongs to the ExbD/TolR family.</text>
</comment>
<gene>
    <name evidence="9" type="ORF">Mic7113_4267</name>
</gene>
<dbReference type="AlphaFoldDB" id="K9WJH5"/>
<protein>
    <submittedName>
        <fullName evidence="9">Biopolymer transport protein</fullName>
    </submittedName>
</protein>
<dbReference type="eggNOG" id="COG0848">
    <property type="taxonomic scope" value="Bacteria"/>
</dbReference>
<organism evidence="9 10">
    <name type="scientific">Allocoleopsis franciscana PCC 7113</name>
    <dbReference type="NCBI Taxonomy" id="1173027"/>
    <lineage>
        <taxon>Bacteria</taxon>
        <taxon>Bacillati</taxon>
        <taxon>Cyanobacteriota</taxon>
        <taxon>Cyanophyceae</taxon>
        <taxon>Coleofasciculales</taxon>
        <taxon>Coleofasciculaceae</taxon>
        <taxon>Allocoleopsis</taxon>
        <taxon>Allocoleopsis franciscana</taxon>
    </lineage>
</organism>
<keyword evidence="5 8" id="KW-1133">Transmembrane helix</keyword>
<feature type="transmembrane region" description="Helical" evidence="8">
    <location>
        <begin position="20"/>
        <end position="38"/>
    </location>
</feature>
<dbReference type="PANTHER" id="PTHR30558">
    <property type="entry name" value="EXBD MEMBRANE COMPONENT OF PMF-DRIVEN MACROMOLECULE IMPORT SYSTEM"/>
    <property type="match status" value="1"/>
</dbReference>
<sequence>MRFKSQRQSSGIPTIDLIPMLNVMMGVLAFFVMTSMMLTTQEGVDVQLPSGEAGAAQQNLPEPLIAEFKEQGKIFLGNQPVGKEQLFEQMKVYVTQNPQGAVLLKADSKVPYEQVIQLLGEMRDVGGDRVSLAIEGG</sequence>
<keyword evidence="10" id="KW-1185">Reference proteome</keyword>
<reference evidence="9 10" key="1">
    <citation type="submission" date="2012-06" db="EMBL/GenBank/DDBJ databases">
        <title>Finished chromosome of genome of Microcoleus sp. PCC 7113.</title>
        <authorList>
            <consortium name="US DOE Joint Genome Institute"/>
            <person name="Gugger M."/>
            <person name="Coursin T."/>
            <person name="Rippka R."/>
            <person name="Tandeau De Marsac N."/>
            <person name="Huntemann M."/>
            <person name="Wei C.-L."/>
            <person name="Han J."/>
            <person name="Detter J.C."/>
            <person name="Han C."/>
            <person name="Tapia R."/>
            <person name="Chen A."/>
            <person name="Kyrpides N."/>
            <person name="Mavromatis K."/>
            <person name="Markowitz V."/>
            <person name="Szeto E."/>
            <person name="Ivanova N."/>
            <person name="Pagani I."/>
            <person name="Pati A."/>
            <person name="Goodwin L."/>
            <person name="Nordberg H.P."/>
            <person name="Cantor M.N."/>
            <person name="Hua S.X."/>
            <person name="Woyke T."/>
            <person name="Kerfeld C.A."/>
        </authorList>
    </citation>
    <scope>NUCLEOTIDE SEQUENCE [LARGE SCALE GENOMIC DNA]</scope>
    <source>
        <strain evidence="9 10">PCC 7113</strain>
    </source>
</reference>
<evidence type="ECO:0000313" key="10">
    <source>
        <dbReference type="Proteomes" id="UP000010471"/>
    </source>
</evidence>
<evidence type="ECO:0000256" key="1">
    <source>
        <dbReference type="ARBA" id="ARBA00004162"/>
    </source>
</evidence>
<evidence type="ECO:0000256" key="7">
    <source>
        <dbReference type="RuleBase" id="RU003879"/>
    </source>
</evidence>
<dbReference type="Proteomes" id="UP000010471">
    <property type="component" value="Chromosome"/>
</dbReference>
<dbReference type="PATRIC" id="fig|1173027.3.peg.4714"/>
<dbReference type="InterPro" id="IPR003400">
    <property type="entry name" value="ExbD"/>
</dbReference>
<keyword evidence="3" id="KW-1003">Cell membrane</keyword>
<evidence type="ECO:0000256" key="5">
    <source>
        <dbReference type="ARBA" id="ARBA00022989"/>
    </source>
</evidence>
<evidence type="ECO:0000256" key="8">
    <source>
        <dbReference type="SAM" id="Phobius"/>
    </source>
</evidence>
<keyword evidence="6 8" id="KW-0472">Membrane</keyword>
<evidence type="ECO:0000256" key="4">
    <source>
        <dbReference type="ARBA" id="ARBA00022692"/>
    </source>
</evidence>
<evidence type="ECO:0000313" key="9">
    <source>
        <dbReference type="EMBL" id="AFZ19966.1"/>
    </source>
</evidence>
<dbReference type="HOGENOM" id="CLU_085305_3_2_3"/>
<proteinExistence type="inferred from homology"/>
<keyword evidence="7" id="KW-0813">Transport</keyword>
<name>K9WJH5_9CYAN</name>